<feature type="binding site" evidence="10">
    <location>
        <position position="270"/>
    </location>
    <ligand>
        <name>NAD(+)</name>
        <dbReference type="ChEBI" id="CHEBI:57540"/>
    </ligand>
</feature>
<feature type="disulfide bond" description="Redox-active" evidence="11">
    <location>
        <begin position="49"/>
        <end position="54"/>
    </location>
</feature>
<gene>
    <name evidence="15" type="ordered locus">CTN_0315</name>
</gene>
<proteinExistence type="inferred from homology"/>
<evidence type="ECO:0000256" key="5">
    <source>
        <dbReference type="ARBA" id="ARBA00022827"/>
    </source>
</evidence>
<dbReference type="InterPro" id="IPR023753">
    <property type="entry name" value="FAD/NAD-binding_dom"/>
</dbReference>
<dbReference type="EC" id="1.8.1.4" evidence="3 12"/>
<dbReference type="PRINTS" id="PR00411">
    <property type="entry name" value="PNDRDTASEI"/>
</dbReference>
<evidence type="ECO:0000256" key="4">
    <source>
        <dbReference type="ARBA" id="ARBA00022630"/>
    </source>
</evidence>
<comment type="miscellaneous">
    <text evidence="12">The active site is a redox-active disulfide bond.</text>
</comment>
<keyword evidence="7 10" id="KW-0520">NAD</keyword>
<evidence type="ECO:0000256" key="1">
    <source>
        <dbReference type="ARBA" id="ARBA00004496"/>
    </source>
</evidence>
<dbReference type="SUPFAM" id="SSF55424">
    <property type="entry name" value="FAD/NAD-linked reductases, dimerisation (C-terminal) domain"/>
    <property type="match status" value="1"/>
</dbReference>
<dbReference type="PANTHER" id="PTHR22912:SF217">
    <property type="entry name" value="DIHYDROLIPOYL DEHYDROGENASE"/>
    <property type="match status" value="1"/>
</dbReference>
<evidence type="ECO:0000313" key="16">
    <source>
        <dbReference type="Proteomes" id="UP000000445"/>
    </source>
</evidence>
<dbReference type="PIRSF" id="PIRSF000350">
    <property type="entry name" value="Mercury_reductase_MerA"/>
    <property type="match status" value="1"/>
</dbReference>
<dbReference type="PRINTS" id="PR00368">
    <property type="entry name" value="FADPNR"/>
</dbReference>
<evidence type="ECO:0000256" key="2">
    <source>
        <dbReference type="ARBA" id="ARBA00007532"/>
    </source>
</evidence>
<feature type="binding site" evidence="10">
    <location>
        <begin position="183"/>
        <end position="190"/>
    </location>
    <ligand>
        <name>NAD(+)</name>
        <dbReference type="ChEBI" id="CHEBI:57540"/>
    </ligand>
</feature>
<keyword evidence="10" id="KW-0547">Nucleotide-binding</keyword>
<comment type="similarity">
    <text evidence="2 12">Belongs to the class-I pyridine nucleotide-disulfide oxidoreductase family.</text>
</comment>
<accession>B9KBU5</accession>
<dbReference type="SUPFAM" id="SSF51905">
    <property type="entry name" value="FAD/NAD(P)-binding domain"/>
    <property type="match status" value="1"/>
</dbReference>
<organism evidence="15 16">
    <name type="scientific">Thermotoga neapolitana (strain ATCC 49049 / DSM 4359 / NBRC 107923 / NS-E)</name>
    <dbReference type="NCBI Taxonomy" id="309803"/>
    <lineage>
        <taxon>Bacteria</taxon>
        <taxon>Thermotogati</taxon>
        <taxon>Thermotogota</taxon>
        <taxon>Thermotogae</taxon>
        <taxon>Thermotogales</taxon>
        <taxon>Thermotogaceae</taxon>
        <taxon>Thermotoga</taxon>
    </lineage>
</organism>
<feature type="domain" description="Pyridine nucleotide-disulphide oxidoreductase dimerisation" evidence="13">
    <location>
        <begin position="342"/>
        <end position="444"/>
    </location>
</feature>
<dbReference type="EMBL" id="CP000916">
    <property type="protein sequence ID" value="ACM22491.1"/>
    <property type="molecule type" value="Genomic_DNA"/>
</dbReference>
<feature type="binding site" evidence="10">
    <location>
        <position position="58"/>
    </location>
    <ligand>
        <name>FAD</name>
        <dbReference type="ChEBI" id="CHEBI:57692"/>
    </ligand>
</feature>
<dbReference type="GO" id="GO:0004148">
    <property type="term" value="F:dihydrolipoyl dehydrogenase (NADH) activity"/>
    <property type="evidence" value="ECO:0007669"/>
    <property type="project" value="UniProtKB-EC"/>
</dbReference>
<dbReference type="Gene3D" id="3.30.390.30">
    <property type="match status" value="1"/>
</dbReference>
<feature type="binding site" evidence="10">
    <location>
        <position position="122"/>
    </location>
    <ligand>
        <name>FAD</name>
        <dbReference type="ChEBI" id="CHEBI:57692"/>
    </ligand>
</feature>
<feature type="active site" description="Proton acceptor" evidence="9">
    <location>
        <position position="437"/>
    </location>
</feature>
<dbReference type="InterPro" id="IPR036188">
    <property type="entry name" value="FAD/NAD-bd_sf"/>
</dbReference>
<dbReference type="eggNOG" id="COG1249">
    <property type="taxonomic scope" value="Bacteria"/>
</dbReference>
<reference evidence="15 16" key="1">
    <citation type="journal article" date="2009" name="Biosci. Biotechnol. Biochem.">
        <title>WeGAS: a web-based microbial genome annotation system.</title>
        <authorList>
            <person name="Lee D."/>
            <person name="Seo H."/>
            <person name="Park C."/>
            <person name="Park K."/>
        </authorList>
    </citation>
    <scope>NUCLEOTIDE SEQUENCE [LARGE SCALE GENOMIC DNA]</scope>
    <source>
        <strain evidence="16">ATCC 49049 / DSM 4359 / NBRC 107923 / NS-E</strain>
    </source>
</reference>
<evidence type="ECO:0000256" key="3">
    <source>
        <dbReference type="ARBA" id="ARBA00012608"/>
    </source>
</evidence>
<keyword evidence="5 10" id="KW-0274">FAD</keyword>
<dbReference type="Pfam" id="PF02852">
    <property type="entry name" value="Pyr_redox_dim"/>
    <property type="match status" value="1"/>
</dbReference>
<dbReference type="KEGG" id="tna:CTN_0315"/>
<keyword evidence="4 12" id="KW-0285">Flavoprotein</keyword>
<comment type="subcellular location">
    <subcellularLocation>
        <location evidence="1">Cytoplasm</location>
    </subcellularLocation>
</comment>
<evidence type="ECO:0000256" key="7">
    <source>
        <dbReference type="ARBA" id="ARBA00023027"/>
    </source>
</evidence>
<evidence type="ECO:0000256" key="12">
    <source>
        <dbReference type="RuleBase" id="RU003692"/>
    </source>
</evidence>
<evidence type="ECO:0000256" key="6">
    <source>
        <dbReference type="ARBA" id="ARBA00023002"/>
    </source>
</evidence>
<protein>
    <recommendedName>
        <fullName evidence="3 12">Dihydrolipoyl dehydrogenase</fullName>
        <ecNumber evidence="3 12">1.8.1.4</ecNumber>
    </recommendedName>
</protein>
<keyword evidence="12" id="KW-0676">Redox-active center</keyword>
<keyword evidence="6 12" id="KW-0560">Oxidoreductase</keyword>
<dbReference type="Proteomes" id="UP000000445">
    <property type="component" value="Chromosome"/>
</dbReference>
<evidence type="ECO:0000259" key="13">
    <source>
        <dbReference type="Pfam" id="PF02852"/>
    </source>
</evidence>
<dbReference type="GO" id="GO:0006103">
    <property type="term" value="P:2-oxoglutarate metabolic process"/>
    <property type="evidence" value="ECO:0007669"/>
    <property type="project" value="TreeGrafter"/>
</dbReference>
<dbReference type="InterPro" id="IPR006258">
    <property type="entry name" value="Lipoamide_DH"/>
</dbReference>
<comment type="cofactor">
    <cofactor evidence="10 12">
        <name>FAD</name>
        <dbReference type="ChEBI" id="CHEBI:57692"/>
    </cofactor>
    <text evidence="10 12">Binds 1 FAD per subunit.</text>
</comment>
<dbReference type="AlphaFoldDB" id="B9KBU5"/>
<feature type="binding site" evidence="10">
    <location>
        <begin position="314"/>
        <end position="317"/>
    </location>
    <ligand>
        <name>FAD</name>
        <dbReference type="ChEBI" id="CHEBI:57692"/>
    </ligand>
</feature>
<dbReference type="InterPro" id="IPR001100">
    <property type="entry name" value="Pyr_nuc-diS_OxRdtase"/>
</dbReference>
<dbReference type="PANTHER" id="PTHR22912">
    <property type="entry name" value="DISULFIDE OXIDOREDUCTASE"/>
    <property type="match status" value="1"/>
</dbReference>
<evidence type="ECO:0000259" key="14">
    <source>
        <dbReference type="Pfam" id="PF07992"/>
    </source>
</evidence>
<dbReference type="Gene3D" id="3.50.50.60">
    <property type="entry name" value="FAD/NAD(P)-binding domain"/>
    <property type="match status" value="2"/>
</dbReference>
<dbReference type="GO" id="GO:0050660">
    <property type="term" value="F:flavin adenine dinucleotide binding"/>
    <property type="evidence" value="ECO:0007669"/>
    <property type="project" value="InterPro"/>
</dbReference>
<evidence type="ECO:0000313" key="15">
    <source>
        <dbReference type="EMBL" id="ACM22491.1"/>
    </source>
</evidence>
<feature type="binding site" evidence="10">
    <location>
        <position position="308"/>
    </location>
    <ligand>
        <name>FAD</name>
        <dbReference type="ChEBI" id="CHEBI:57692"/>
    </ligand>
</feature>
<dbReference type="InterPro" id="IPR004099">
    <property type="entry name" value="Pyr_nucl-diS_OxRdtase_dimer"/>
</dbReference>
<name>B9KBU5_THENN</name>
<comment type="catalytic activity">
    <reaction evidence="8 12">
        <text>N(6)-[(R)-dihydrolipoyl]-L-lysyl-[protein] + NAD(+) = N(6)-[(R)-lipoyl]-L-lysyl-[protein] + NADH + H(+)</text>
        <dbReference type="Rhea" id="RHEA:15045"/>
        <dbReference type="Rhea" id="RHEA-COMP:10474"/>
        <dbReference type="Rhea" id="RHEA-COMP:10475"/>
        <dbReference type="ChEBI" id="CHEBI:15378"/>
        <dbReference type="ChEBI" id="CHEBI:57540"/>
        <dbReference type="ChEBI" id="CHEBI:57945"/>
        <dbReference type="ChEBI" id="CHEBI:83099"/>
        <dbReference type="ChEBI" id="CHEBI:83100"/>
        <dbReference type="EC" id="1.8.1.4"/>
    </reaction>
</comment>
<dbReference type="Pfam" id="PF07992">
    <property type="entry name" value="Pyr_redox_2"/>
    <property type="match status" value="1"/>
</dbReference>
<keyword evidence="16" id="KW-1185">Reference proteome</keyword>
<dbReference type="NCBIfam" id="TIGR01350">
    <property type="entry name" value="lipoamide_DH"/>
    <property type="match status" value="1"/>
</dbReference>
<evidence type="ECO:0000256" key="11">
    <source>
        <dbReference type="PIRSR" id="PIRSR000350-4"/>
    </source>
</evidence>
<dbReference type="FunFam" id="3.30.390.30:FF:000001">
    <property type="entry name" value="Dihydrolipoyl dehydrogenase"/>
    <property type="match status" value="1"/>
</dbReference>
<dbReference type="InterPro" id="IPR050151">
    <property type="entry name" value="Class-I_Pyr_Nuc-Dis_Oxidored"/>
</dbReference>
<evidence type="ECO:0000256" key="10">
    <source>
        <dbReference type="PIRSR" id="PIRSR000350-3"/>
    </source>
</evidence>
<dbReference type="STRING" id="309803.CTN_0315"/>
<sequence length="458" mass="49298">MGGVFSGGKSMYDAVIIGGGPGGYVCAIKLAQLGKRVALVEKEALGGTCTNKGCIPTKAMLTVSHLMSEIKDKSSKYGLKVSGVEFDVSSIMKHVEKSVLMSRKGIEYLMKKNNVDVFIGTGIVENRNTVVVEETGTKLETKNLVLAHGSIPSVFPPFDVEGVWTSDDVFRLKEFPESLLIVGGGVIGVEFATFFSSFGVNVTIVEVANHILPYEDEDVAEEVKKSLKRKGVKILEKAKITSLNKIENGFEATLETGETLRAEKVLLAVGRKPNIPEDVKALGVEIKRGVVTDRKMRTNIEGVYAIGDIRGEIMLAHVAMYEGIVAAKNIAGMEEEMDYSAVPNIIFSSPEVASVGLKEKDVNPEEVVISKFPVSANGRARTMLENIGFVKVVADKNGVVLGMSIVSPSATDMIMEGVIAVKHRMKAEDLEKAIHPHPTLTETILGALEGVSGKPIHL</sequence>
<dbReference type="InterPro" id="IPR016156">
    <property type="entry name" value="FAD/NAD-linked_Rdtase_dimer_sf"/>
</dbReference>
<dbReference type="GO" id="GO:0005737">
    <property type="term" value="C:cytoplasm"/>
    <property type="evidence" value="ECO:0007669"/>
    <property type="project" value="UniProtKB-SubCell"/>
</dbReference>
<feature type="domain" description="FAD/NAD(P)-binding" evidence="14">
    <location>
        <begin position="12"/>
        <end position="323"/>
    </location>
</feature>
<feature type="binding site" evidence="10">
    <location>
        <position position="206"/>
    </location>
    <ligand>
        <name>NAD(+)</name>
        <dbReference type="ChEBI" id="CHEBI:57540"/>
    </ligand>
</feature>
<evidence type="ECO:0000256" key="9">
    <source>
        <dbReference type="PIRSR" id="PIRSR000350-2"/>
    </source>
</evidence>
<evidence type="ECO:0000256" key="8">
    <source>
        <dbReference type="ARBA" id="ARBA00049187"/>
    </source>
</evidence>
<dbReference type="HOGENOM" id="CLU_016755_0_3_0"/>